<comment type="caution">
    <text evidence="3">The sequence shown here is derived from an EMBL/GenBank/DDBJ whole genome shotgun (WGS) entry which is preliminary data.</text>
</comment>
<dbReference type="PANTHER" id="PTHR47369:SF2">
    <property type="entry name" value="BTB_POZ DOMAIN-CONTAINING PROTEIN 2"/>
    <property type="match status" value="1"/>
</dbReference>
<feature type="compositionally biased region" description="Polar residues" evidence="1">
    <location>
        <begin position="1"/>
        <end position="14"/>
    </location>
</feature>
<evidence type="ECO:0000259" key="2">
    <source>
        <dbReference type="PROSITE" id="PS50097"/>
    </source>
</evidence>
<evidence type="ECO:0000313" key="4">
    <source>
        <dbReference type="Proteomes" id="UP001182556"/>
    </source>
</evidence>
<protein>
    <recommendedName>
        <fullName evidence="2">BTB domain-containing protein</fullName>
    </recommendedName>
</protein>
<sequence>MSAPSVSTPATTAYSIPPADPAGDAAESSRKGSASADPSYHALTLSSYVFNAGYMNQQWADVQLAFFDQSIKLHRLILSRSPYLAQIMINYQPGASIHLSFPDDNITAESVHIALHHLYSPSYHLVNATNARSVLASAYLFEGMPELVHYAYTVCRDSIDQSTIIGFVHWLNNAARPTLVNGQGQAGVGGHSANGAMFGSVAIQNGLATAPSSDSSEAWKEEDNGRYGEWSSRLRQDVFDYLVRTLPESVADSQPLSANPTLLAVYAQLPYDLFKHCVEHPSFPIKPTQSRFAFAKKAIAMRKKQALAAHTEESVVLAIANDQGAVHITRKPKKARTALWKVEG</sequence>
<evidence type="ECO:0000256" key="1">
    <source>
        <dbReference type="SAM" id="MobiDB-lite"/>
    </source>
</evidence>
<feature type="domain" description="BTB" evidence="2">
    <location>
        <begin position="60"/>
        <end position="127"/>
    </location>
</feature>
<accession>A0AAD9FW73</accession>
<dbReference type="AlphaFoldDB" id="A0AAD9FW73"/>
<name>A0AAD9FW73_PAPLA</name>
<organism evidence="3 4">
    <name type="scientific">Papiliotrema laurentii</name>
    <name type="common">Cryptococcus laurentii</name>
    <dbReference type="NCBI Taxonomy" id="5418"/>
    <lineage>
        <taxon>Eukaryota</taxon>
        <taxon>Fungi</taxon>
        <taxon>Dikarya</taxon>
        <taxon>Basidiomycota</taxon>
        <taxon>Agaricomycotina</taxon>
        <taxon>Tremellomycetes</taxon>
        <taxon>Tremellales</taxon>
        <taxon>Rhynchogastremaceae</taxon>
        <taxon>Papiliotrema</taxon>
    </lineage>
</organism>
<dbReference type="EMBL" id="JAODAN010000001">
    <property type="protein sequence ID" value="KAK1927404.1"/>
    <property type="molecule type" value="Genomic_DNA"/>
</dbReference>
<dbReference type="Proteomes" id="UP001182556">
    <property type="component" value="Unassembled WGS sequence"/>
</dbReference>
<feature type="region of interest" description="Disordered" evidence="1">
    <location>
        <begin position="1"/>
        <end position="38"/>
    </location>
</feature>
<evidence type="ECO:0000313" key="3">
    <source>
        <dbReference type="EMBL" id="KAK1927404.1"/>
    </source>
</evidence>
<dbReference type="InterPro" id="IPR011333">
    <property type="entry name" value="SKP1/BTB/POZ_sf"/>
</dbReference>
<dbReference type="Pfam" id="PF00651">
    <property type="entry name" value="BTB"/>
    <property type="match status" value="1"/>
</dbReference>
<dbReference type="InterPro" id="IPR000210">
    <property type="entry name" value="BTB/POZ_dom"/>
</dbReference>
<dbReference type="PROSITE" id="PS50097">
    <property type="entry name" value="BTB"/>
    <property type="match status" value="1"/>
</dbReference>
<dbReference type="SUPFAM" id="SSF54695">
    <property type="entry name" value="POZ domain"/>
    <property type="match status" value="1"/>
</dbReference>
<dbReference type="PANTHER" id="PTHR47369">
    <property type="entry name" value="BTB/POZ DOMAIN-CONTAINING PROTEIN"/>
    <property type="match status" value="1"/>
</dbReference>
<gene>
    <name evidence="3" type="ORF">DB88DRAFT_477872</name>
</gene>
<dbReference type="Gene3D" id="3.30.710.10">
    <property type="entry name" value="Potassium Channel Kv1.1, Chain A"/>
    <property type="match status" value="1"/>
</dbReference>
<reference evidence="3" key="1">
    <citation type="submission" date="2023-02" db="EMBL/GenBank/DDBJ databases">
        <title>Identification and recombinant expression of a fungal hydrolase from Papiliotrema laurentii that hydrolyzes apple cutin and clears colloidal polyester polyurethane.</title>
        <authorList>
            <consortium name="DOE Joint Genome Institute"/>
            <person name="Roman V.A."/>
            <person name="Bojanowski C."/>
            <person name="Crable B.R."/>
            <person name="Wagner D.N."/>
            <person name="Hung C.S."/>
            <person name="Nadeau L.J."/>
            <person name="Schratz L."/>
            <person name="Haridas S."/>
            <person name="Pangilinan J."/>
            <person name="Lipzen A."/>
            <person name="Na H."/>
            <person name="Yan M."/>
            <person name="Ng V."/>
            <person name="Grigoriev I.V."/>
            <person name="Spatafora J.W."/>
            <person name="Barlow D."/>
            <person name="Biffinger J."/>
            <person name="Kelley-Loughnane N."/>
            <person name="Varaljay V.A."/>
            <person name="Crookes-Goodson W.J."/>
        </authorList>
    </citation>
    <scope>NUCLEOTIDE SEQUENCE</scope>
    <source>
        <strain evidence="3">5307AH</strain>
    </source>
</reference>
<proteinExistence type="predicted"/>
<keyword evidence="4" id="KW-1185">Reference proteome</keyword>